<evidence type="ECO:0008006" key="3">
    <source>
        <dbReference type="Google" id="ProtNLM"/>
    </source>
</evidence>
<evidence type="ECO:0000313" key="1">
    <source>
        <dbReference type="EMBL" id="PFX11844.1"/>
    </source>
</evidence>
<comment type="caution">
    <text evidence="1">The sequence shown here is derived from an EMBL/GenBank/DDBJ whole genome shotgun (WGS) entry which is preliminary data.</text>
</comment>
<dbReference type="PANTHER" id="PTHR33332">
    <property type="entry name" value="REVERSE TRANSCRIPTASE DOMAIN-CONTAINING PROTEIN"/>
    <property type="match status" value="1"/>
</dbReference>
<gene>
    <name evidence="1" type="ORF">AWC38_SpisGene24297</name>
</gene>
<accession>A0A2B4R0B3</accession>
<evidence type="ECO:0000313" key="2">
    <source>
        <dbReference type="Proteomes" id="UP000225706"/>
    </source>
</evidence>
<name>A0A2B4R0B3_STYPI</name>
<dbReference type="AlphaFoldDB" id="A0A2B4R0B3"/>
<sequence>MAESNDSFCFRPVNHYEVKDALENLNTRKAIGYEGSSASIVEEKLLSEGSKITEWYKENLLQVNVQKYQSMLMDSGTEAKNSINLHKDLTDIERSKSIKLLGVLLDSELNFSEHITLVFKKTSRHIGVLSRLRKLIPTYAKLQLYKAAILPHLTYCSTIWHFCRASDKRKAERLQERALRVVFNDKSLSYDGLLKLAEIPSLVNRRLQDIAILMFKAKKNLLPCQIQELFMSEVNCDRRYSLRNADFRIPRFNTVKYGKHSIRYYGPLLWSKLTKELRSEESLHAFKSKIRRTDMTVMIDDGCKKCALCNS</sequence>
<protein>
    <recommendedName>
        <fullName evidence="3">RNA-directed DNA polymerase from mobile element jockey</fullName>
    </recommendedName>
</protein>
<dbReference type="Proteomes" id="UP000225706">
    <property type="component" value="Unassembled WGS sequence"/>
</dbReference>
<reference evidence="2" key="1">
    <citation type="journal article" date="2017" name="bioRxiv">
        <title>Comparative analysis of the genomes of Stylophora pistillata and Acropora digitifera provides evidence for extensive differences between species of corals.</title>
        <authorList>
            <person name="Voolstra C.R."/>
            <person name="Li Y."/>
            <person name="Liew Y.J."/>
            <person name="Baumgarten S."/>
            <person name="Zoccola D."/>
            <person name="Flot J.-F."/>
            <person name="Tambutte S."/>
            <person name="Allemand D."/>
            <person name="Aranda M."/>
        </authorList>
    </citation>
    <scope>NUCLEOTIDE SEQUENCE [LARGE SCALE GENOMIC DNA]</scope>
</reference>
<dbReference type="OrthoDB" id="5952862at2759"/>
<proteinExistence type="predicted"/>
<dbReference type="STRING" id="50429.A0A2B4R0B3"/>
<keyword evidence="2" id="KW-1185">Reference proteome</keyword>
<organism evidence="1 2">
    <name type="scientific">Stylophora pistillata</name>
    <name type="common">Smooth cauliflower coral</name>
    <dbReference type="NCBI Taxonomy" id="50429"/>
    <lineage>
        <taxon>Eukaryota</taxon>
        <taxon>Metazoa</taxon>
        <taxon>Cnidaria</taxon>
        <taxon>Anthozoa</taxon>
        <taxon>Hexacorallia</taxon>
        <taxon>Scleractinia</taxon>
        <taxon>Astrocoeniina</taxon>
        <taxon>Pocilloporidae</taxon>
        <taxon>Stylophora</taxon>
    </lineage>
</organism>
<dbReference type="EMBL" id="LSMT01001827">
    <property type="protein sequence ID" value="PFX11844.1"/>
    <property type="molecule type" value="Genomic_DNA"/>
</dbReference>